<dbReference type="Pfam" id="PF07821">
    <property type="entry name" value="Alpha-amyl_C2"/>
    <property type="match status" value="1"/>
</dbReference>
<feature type="compositionally biased region" description="Polar residues" evidence="8">
    <location>
        <begin position="583"/>
        <end position="600"/>
    </location>
</feature>
<keyword evidence="12" id="KW-1185">Reference proteome</keyword>
<evidence type="ECO:0000313" key="12">
    <source>
        <dbReference type="Proteomes" id="UP001605036"/>
    </source>
</evidence>
<dbReference type="Gene3D" id="3.20.20.80">
    <property type="entry name" value="Glycosidases"/>
    <property type="match status" value="1"/>
</dbReference>
<keyword evidence="5" id="KW-0119">Carbohydrate metabolism</keyword>
<comment type="catalytic activity">
    <reaction evidence="1">
        <text>Endohydrolysis of (1-&gt;4)-alpha-D-glucosidic linkages in polysaccharides containing three or more (1-&gt;4)-alpha-linked D-glucose units.</text>
        <dbReference type="EC" id="3.2.1.1"/>
    </reaction>
</comment>
<gene>
    <name evidence="11" type="ORF">R1flu_019097</name>
</gene>
<reference evidence="11 12" key="1">
    <citation type="submission" date="2024-09" db="EMBL/GenBank/DDBJ databases">
        <title>Chromosome-scale assembly of Riccia fluitans.</title>
        <authorList>
            <person name="Paukszto L."/>
            <person name="Sawicki J."/>
            <person name="Karawczyk K."/>
            <person name="Piernik-Szablinska J."/>
            <person name="Szczecinska M."/>
            <person name="Mazdziarz M."/>
        </authorList>
    </citation>
    <scope>NUCLEOTIDE SEQUENCE [LARGE SCALE GENOMIC DNA]</scope>
    <source>
        <strain evidence="11">Rf_01</strain>
        <tissue evidence="11">Aerial parts of the thallus</tissue>
    </source>
</reference>
<keyword evidence="4" id="KW-0378">Hydrolase</keyword>
<keyword evidence="6" id="KW-0326">Glycosidase</keyword>
<dbReference type="EMBL" id="JBHFFA010000001">
    <property type="protein sequence ID" value="KAL2650969.1"/>
    <property type="molecule type" value="Genomic_DNA"/>
</dbReference>
<feature type="compositionally biased region" description="Basic and acidic residues" evidence="8">
    <location>
        <begin position="601"/>
        <end position="611"/>
    </location>
</feature>
<dbReference type="Pfam" id="PF00128">
    <property type="entry name" value="Alpha-amylase"/>
    <property type="match status" value="1"/>
</dbReference>
<evidence type="ECO:0000256" key="5">
    <source>
        <dbReference type="ARBA" id="ARBA00023277"/>
    </source>
</evidence>
<evidence type="ECO:0000256" key="8">
    <source>
        <dbReference type="SAM" id="MobiDB-lite"/>
    </source>
</evidence>
<proteinExistence type="inferred from homology"/>
<protein>
    <recommendedName>
        <fullName evidence="3">alpha-amylase</fullName>
        <ecNumber evidence="3">3.2.1.1</ecNumber>
    </recommendedName>
    <alternativeName>
        <fullName evidence="7">1,4-alpha-D-glucan glucanohydrolase</fullName>
    </alternativeName>
</protein>
<evidence type="ECO:0000256" key="4">
    <source>
        <dbReference type="ARBA" id="ARBA00022801"/>
    </source>
</evidence>
<feature type="region of interest" description="Disordered" evidence="8">
    <location>
        <begin position="574"/>
        <end position="620"/>
    </location>
</feature>
<dbReference type="SUPFAM" id="SSF51445">
    <property type="entry name" value="(Trans)glycosidases"/>
    <property type="match status" value="1"/>
</dbReference>
<evidence type="ECO:0000256" key="1">
    <source>
        <dbReference type="ARBA" id="ARBA00000548"/>
    </source>
</evidence>
<dbReference type="InterPro" id="IPR006047">
    <property type="entry name" value="GH13_cat_dom"/>
</dbReference>
<feature type="domain" description="Glycosyl hydrolase family 13 catalytic" evidence="9">
    <location>
        <begin position="165"/>
        <end position="500"/>
    </location>
</feature>
<evidence type="ECO:0000313" key="11">
    <source>
        <dbReference type="EMBL" id="KAL2650969.1"/>
    </source>
</evidence>
<evidence type="ECO:0000256" key="7">
    <source>
        <dbReference type="ARBA" id="ARBA00030238"/>
    </source>
</evidence>
<dbReference type="AlphaFoldDB" id="A0ABD1ZHP8"/>
<accession>A0ABD1ZHP8</accession>
<dbReference type="CDD" id="cd11314">
    <property type="entry name" value="AmyAc_arch_bac_plant_AmyA"/>
    <property type="match status" value="1"/>
</dbReference>
<dbReference type="InterPro" id="IPR017853">
    <property type="entry name" value="GH"/>
</dbReference>
<evidence type="ECO:0000256" key="2">
    <source>
        <dbReference type="ARBA" id="ARBA00008061"/>
    </source>
</evidence>
<dbReference type="Gene3D" id="2.60.40.1180">
    <property type="entry name" value="Golgi alpha-mannosidase II"/>
    <property type="match status" value="1"/>
</dbReference>
<name>A0ABD1ZHP8_9MARC</name>
<evidence type="ECO:0000256" key="6">
    <source>
        <dbReference type="ARBA" id="ARBA00023295"/>
    </source>
</evidence>
<dbReference type="PANTHER" id="PTHR43447">
    <property type="entry name" value="ALPHA-AMYLASE"/>
    <property type="match status" value="1"/>
</dbReference>
<dbReference type="InterPro" id="IPR012850">
    <property type="entry name" value="A-amylase_bs_C"/>
</dbReference>
<dbReference type="SMART" id="SM00642">
    <property type="entry name" value="Aamy"/>
    <property type="match status" value="1"/>
</dbReference>
<evidence type="ECO:0000259" key="10">
    <source>
        <dbReference type="SMART" id="SM00810"/>
    </source>
</evidence>
<sequence length="620" mass="70946">MSLPFIFGATSNAAWTLKRSLWRRESGVVGINFSCNGNNKFHEEYVCLFSSDVKSHYNIKGTLRINGQKGESILFGRVQIKDLSELSTTRAMGRLGGEFFSTIGRCVWSKQDKAQERRAIIAHADGEDKLKSGSSQNHEHQHHRPEVHGFRVRPGRPVLAGPDQNILLQGFNWDSWKNKWWVNLKTKVEDLCSVGITDVWLPPPSQSVDRQGYLPSQLYNLDASAYGTAAELKDLIDEFHRHNICCIADIVINHRSGIKQDSKGHWNVFKGGNQDRRLDWGPWAVVDDDIFDSGGKGNHDSGESYGAAPDLDHSNKQVQDELTDWMNWLRAEIGFDGWRFDFVKGYHPKYTQLYIERTKPTFAVGELWTSMDYFDGQLSWDQNRHRQVLCNWIDGTKGTCCAFDFTTKGILQRAVEGELWRLRDDNNRPPGLIGWYPQRAVTFIDNHDTGSSQRHWNFPDKRVLMGYVYILTHPGIPCIFIDHLYDFKLKDEIKKLVLLRKRNGINARSKVHIQKAEADIYVAKINDRVIVKLGARMEMGNLLPNKEEWCMFMSGRDFAVWETTTPLIIVPDVRQDERKPPVQKSTVNNGGTHPVQLTSKMSEETKKRILNEGEATNLSV</sequence>
<dbReference type="InterPro" id="IPR013780">
    <property type="entry name" value="Glyco_hydro_b"/>
</dbReference>
<comment type="caution">
    <text evidence="11">The sequence shown here is derived from an EMBL/GenBank/DDBJ whole genome shotgun (WGS) entry which is preliminary data.</text>
</comment>
<dbReference type="SMART" id="SM00810">
    <property type="entry name" value="Alpha-amyl_C2"/>
    <property type="match status" value="1"/>
</dbReference>
<dbReference type="EC" id="3.2.1.1" evidence="3"/>
<feature type="domain" description="Alpha-amylase C-terminal beta-sheet" evidence="10">
    <location>
        <begin position="501"/>
        <end position="563"/>
    </location>
</feature>
<comment type="similarity">
    <text evidence="2">Belongs to the glycosyl hydrolase 13 family.</text>
</comment>
<dbReference type="SUPFAM" id="SSF51011">
    <property type="entry name" value="Glycosyl hydrolase domain"/>
    <property type="match status" value="1"/>
</dbReference>
<organism evidence="11 12">
    <name type="scientific">Riccia fluitans</name>
    <dbReference type="NCBI Taxonomy" id="41844"/>
    <lineage>
        <taxon>Eukaryota</taxon>
        <taxon>Viridiplantae</taxon>
        <taxon>Streptophyta</taxon>
        <taxon>Embryophyta</taxon>
        <taxon>Marchantiophyta</taxon>
        <taxon>Marchantiopsida</taxon>
        <taxon>Marchantiidae</taxon>
        <taxon>Marchantiales</taxon>
        <taxon>Ricciaceae</taxon>
        <taxon>Riccia</taxon>
    </lineage>
</organism>
<evidence type="ECO:0000256" key="3">
    <source>
        <dbReference type="ARBA" id="ARBA00012595"/>
    </source>
</evidence>
<dbReference type="Proteomes" id="UP001605036">
    <property type="component" value="Unassembled WGS sequence"/>
</dbReference>
<evidence type="ECO:0000259" key="9">
    <source>
        <dbReference type="SMART" id="SM00642"/>
    </source>
</evidence>
<feature type="region of interest" description="Disordered" evidence="8">
    <location>
        <begin position="127"/>
        <end position="148"/>
    </location>
</feature>
<dbReference type="GO" id="GO:0004556">
    <property type="term" value="F:alpha-amylase activity"/>
    <property type="evidence" value="ECO:0007669"/>
    <property type="project" value="UniProtKB-EC"/>
</dbReference>